<evidence type="ECO:0000313" key="1">
    <source>
        <dbReference type="EMBL" id="QDA31644.1"/>
    </source>
</evidence>
<gene>
    <name evidence="1" type="ORF">FH039_08600</name>
</gene>
<reference evidence="1 2" key="1">
    <citation type="submission" date="2019-06" db="EMBL/GenBank/DDBJ databases">
        <title>Thermococcus indicus sp. nov., a Fe(III)-reducing hyperthermophilic archaeon isolated from the Onnuri vent field of the Central Indian Ocean ridge.</title>
        <authorList>
            <person name="Lim J.K."/>
            <person name="Kim Y.J."/>
            <person name="Kwon K.K."/>
        </authorList>
    </citation>
    <scope>NUCLEOTIDE SEQUENCE [LARGE SCALE GENOMIC DNA]</scope>
    <source>
        <strain evidence="1 2">IOH1</strain>
    </source>
</reference>
<dbReference type="GeneID" id="40475238"/>
<dbReference type="OrthoDB" id="91853at2157"/>
<sequence>MQANNELPEDLRSRIGEMVEKGEVNGAIALIKGLPREYVNEELTYEVVDTAVALASGGDLKGALDFVGILDGEQFDWALWRVFREYLDECSPEKAVNAFKEHYRLIKPESKTEVLLDIARCAGEEKPDLARNALELALKWARHVRGRSNRDWRLEMVFNEARDLEQWDIAERACEAMGSKTRRDVLRETIPNDEIEGEISTCRELVEALKKRRVSAEGALDLVIEAHMEYEKELLQAKGLNPRFYKLVALKTPEGAVFYAVPKLLYPLALIYLKLRALGRNGRSGPT</sequence>
<evidence type="ECO:0000313" key="2">
    <source>
        <dbReference type="Proteomes" id="UP000306007"/>
    </source>
</evidence>
<dbReference type="EMBL" id="CP040846">
    <property type="protein sequence ID" value="QDA31644.1"/>
    <property type="molecule type" value="Genomic_DNA"/>
</dbReference>
<accession>A0A4Y5SMT0</accession>
<name>A0A4Y5SMT0_9EURY</name>
<protein>
    <submittedName>
        <fullName evidence="1">Uncharacterized protein</fullName>
    </submittedName>
</protein>
<organism evidence="1 2">
    <name type="scientific">Thermococcus indicus</name>
    <dbReference type="NCBI Taxonomy" id="2586643"/>
    <lineage>
        <taxon>Archaea</taxon>
        <taxon>Methanobacteriati</taxon>
        <taxon>Methanobacteriota</taxon>
        <taxon>Thermococci</taxon>
        <taxon>Thermococcales</taxon>
        <taxon>Thermococcaceae</taxon>
        <taxon>Thermococcus</taxon>
    </lineage>
</organism>
<dbReference type="RefSeq" id="WP_139680981.1">
    <property type="nucleotide sequence ID" value="NZ_CP040846.1"/>
</dbReference>
<keyword evidence="2" id="KW-1185">Reference proteome</keyword>
<dbReference type="AlphaFoldDB" id="A0A4Y5SMT0"/>
<dbReference type="Proteomes" id="UP000306007">
    <property type="component" value="Chromosome"/>
</dbReference>
<dbReference type="KEGG" id="tic:FH039_08600"/>
<proteinExistence type="predicted"/>